<keyword evidence="1" id="KW-0812">Transmembrane</keyword>
<dbReference type="AlphaFoldDB" id="A0A4Y9T5M4"/>
<gene>
    <name evidence="2" type="ORF">E4O92_07100</name>
</gene>
<dbReference type="Proteomes" id="UP000297258">
    <property type="component" value="Unassembled WGS sequence"/>
</dbReference>
<feature type="transmembrane region" description="Helical" evidence="1">
    <location>
        <begin position="15"/>
        <end position="35"/>
    </location>
</feature>
<keyword evidence="1" id="KW-0472">Membrane</keyword>
<keyword evidence="3" id="KW-1185">Reference proteome</keyword>
<dbReference type="OrthoDB" id="9133279at2"/>
<dbReference type="EMBL" id="SPUM01000042">
    <property type="protein sequence ID" value="TFW33323.1"/>
    <property type="molecule type" value="Genomic_DNA"/>
</dbReference>
<proteinExistence type="predicted"/>
<evidence type="ECO:0000313" key="2">
    <source>
        <dbReference type="EMBL" id="TFW33323.1"/>
    </source>
</evidence>
<comment type="caution">
    <text evidence="2">The sequence shown here is derived from an EMBL/GenBank/DDBJ whole genome shotgun (WGS) entry which is preliminary data.</text>
</comment>
<dbReference type="RefSeq" id="WP_135189065.1">
    <property type="nucleotide sequence ID" value="NZ_SPUM01000042.1"/>
</dbReference>
<name>A0A4Y9T5M4_9BURK</name>
<dbReference type="Pfam" id="PF16137">
    <property type="entry name" value="DUF4845"/>
    <property type="match status" value="1"/>
</dbReference>
<keyword evidence="1" id="KW-1133">Transmembrane helix</keyword>
<protein>
    <submittedName>
        <fullName evidence="2">DUF4845 domain-containing protein</fullName>
    </submittedName>
</protein>
<accession>A0A4Y9T5M4</accession>
<dbReference type="InterPro" id="IPR032314">
    <property type="entry name" value="DUF4845"/>
</dbReference>
<sequence>MESGQQIRFDRQRGISLSGLVAALVVIGFVAVFALKLVPAYAEFSAAKDAIARAKAAGGSVGEMRSVFSKNADVNNISSVTARDLVFSRDGGDTEISFSYEKRIPLAGNVSLLIDYAATTDKSGVVAAQSAQQQ</sequence>
<evidence type="ECO:0000313" key="3">
    <source>
        <dbReference type="Proteomes" id="UP000297258"/>
    </source>
</evidence>
<reference evidence="2 3" key="1">
    <citation type="submission" date="2019-03" db="EMBL/GenBank/DDBJ databases">
        <title>Draft genome of Massilia hortus sp. nov., a novel bacterial species of the Oxalobacteraceae family.</title>
        <authorList>
            <person name="Peta V."/>
            <person name="Raths R."/>
            <person name="Bucking H."/>
        </authorList>
    </citation>
    <scope>NUCLEOTIDE SEQUENCE [LARGE SCALE GENOMIC DNA]</scope>
    <source>
        <strain evidence="2 3">ONC3</strain>
    </source>
</reference>
<organism evidence="2 3">
    <name type="scientific">Massilia horti</name>
    <dbReference type="NCBI Taxonomy" id="2562153"/>
    <lineage>
        <taxon>Bacteria</taxon>
        <taxon>Pseudomonadati</taxon>
        <taxon>Pseudomonadota</taxon>
        <taxon>Betaproteobacteria</taxon>
        <taxon>Burkholderiales</taxon>
        <taxon>Oxalobacteraceae</taxon>
        <taxon>Telluria group</taxon>
        <taxon>Massilia</taxon>
    </lineage>
</organism>
<evidence type="ECO:0000256" key="1">
    <source>
        <dbReference type="SAM" id="Phobius"/>
    </source>
</evidence>